<dbReference type="Gene3D" id="1.10.150.130">
    <property type="match status" value="1"/>
</dbReference>
<dbReference type="EMBL" id="CAXKWB010003371">
    <property type="protein sequence ID" value="CAL4069054.1"/>
    <property type="molecule type" value="Genomic_DNA"/>
</dbReference>
<dbReference type="GO" id="GO:0071897">
    <property type="term" value="P:DNA biosynthetic process"/>
    <property type="evidence" value="ECO:0007669"/>
    <property type="project" value="UniProtKB-ARBA"/>
</dbReference>
<evidence type="ECO:0008006" key="5">
    <source>
        <dbReference type="Google" id="ProtNLM"/>
    </source>
</evidence>
<dbReference type="SUPFAM" id="SSF56672">
    <property type="entry name" value="DNA/RNA polymerases"/>
    <property type="match status" value="1"/>
</dbReference>
<protein>
    <recommendedName>
        <fullName evidence="5">Core-binding (CB) domain-containing protein</fullName>
    </recommendedName>
</protein>
<name>A0AAV2Q2E4_MEGNR</name>
<dbReference type="GO" id="GO:0003677">
    <property type="term" value="F:DNA binding"/>
    <property type="evidence" value="ECO:0007669"/>
    <property type="project" value="UniProtKB-KW"/>
</dbReference>
<keyword evidence="1" id="KW-0238">DNA-binding</keyword>
<evidence type="ECO:0000256" key="1">
    <source>
        <dbReference type="ARBA" id="ARBA00023125"/>
    </source>
</evidence>
<dbReference type="InterPro" id="IPR011010">
    <property type="entry name" value="DNA_brk_join_enz"/>
</dbReference>
<feature type="compositionally biased region" description="Polar residues" evidence="2">
    <location>
        <begin position="446"/>
        <end position="461"/>
    </location>
</feature>
<keyword evidence="4" id="KW-1185">Reference proteome</keyword>
<evidence type="ECO:0000313" key="4">
    <source>
        <dbReference type="Proteomes" id="UP001497623"/>
    </source>
</evidence>
<gene>
    <name evidence="3" type="ORF">MNOR_LOCUS7587</name>
</gene>
<dbReference type="PANTHER" id="PTHR33050">
    <property type="entry name" value="REVERSE TRANSCRIPTASE DOMAIN-CONTAINING PROTEIN"/>
    <property type="match status" value="1"/>
</dbReference>
<feature type="non-terminal residue" evidence="3">
    <location>
        <position position="1"/>
    </location>
</feature>
<dbReference type="InterPro" id="IPR052055">
    <property type="entry name" value="Hepadnavirus_pol/RT"/>
</dbReference>
<feature type="region of interest" description="Disordered" evidence="2">
    <location>
        <begin position="439"/>
        <end position="461"/>
    </location>
</feature>
<dbReference type="InterPro" id="IPR010998">
    <property type="entry name" value="Integrase_recombinase_N"/>
</dbReference>
<organism evidence="3 4">
    <name type="scientific">Meganyctiphanes norvegica</name>
    <name type="common">Northern krill</name>
    <name type="synonym">Thysanopoda norvegica</name>
    <dbReference type="NCBI Taxonomy" id="48144"/>
    <lineage>
        <taxon>Eukaryota</taxon>
        <taxon>Metazoa</taxon>
        <taxon>Ecdysozoa</taxon>
        <taxon>Arthropoda</taxon>
        <taxon>Crustacea</taxon>
        <taxon>Multicrustacea</taxon>
        <taxon>Malacostraca</taxon>
        <taxon>Eumalacostraca</taxon>
        <taxon>Eucarida</taxon>
        <taxon>Euphausiacea</taxon>
        <taxon>Euphausiidae</taxon>
        <taxon>Meganyctiphanes</taxon>
    </lineage>
</organism>
<dbReference type="InterPro" id="IPR043502">
    <property type="entry name" value="DNA/RNA_pol_sf"/>
</dbReference>
<proteinExistence type="predicted"/>
<sequence length="663" mass="75520">VGISKTKRPYLGFRYRNQDWQFRAMPFGLNIAPRMFTKSNSSCGKNDGRGRNMVSTLLGRPSDYCINKGGVYKNVRTSNFYSGVIGMDPEQEKSRLVPAQVFEWLGVHFDLVSHTAQASSEKVTCFQQKLRSVITSRFCSKRVIMQLQGQCNWISRCDPVVRLMMSETKSILRYFRRQDLDSPLELDRERRLSLCRWVTDISIPQTLGAPAPDIIVQTDASLTGWGFLIDRIPFSGVFDPSMAYSINILELLTVWYSLLMIAEEGAVIHILSDSLVAVSIVRRGTSPVHHLSALADLIWRRAALFRWTLSISHIEGNFNVIADQLSRKEALSTEWSLQPKDFQKILDLNPNLEVDLFATSLNYQLGNYVSPCPDADAIAVDALTTQWDQWDHLYLYPPHLIDFEGFSEIDDYTIHQRSVSYSRDSNQTMVYGLETESDSLRVDGDSPTTDGGRQSGKSTTDYQTTRLDVIEAAYQRQFPGCNEAIALMAAPLRDNSVRDYQHKWQKLLNFLSDKQIPPDELSFANVFQFFTYLFYERNLKPSTVAHYRSALTVPLMLHYNIDLKVPAVTDLLRAMSLKRPNAPASTPGWSLNKVLTLLDNLSEPIPEQLLLWKTAFLLLMATGWRISELHACVRAEKYCSFTWESNLVIRPHPLFLAKNEICS</sequence>
<evidence type="ECO:0000313" key="3">
    <source>
        <dbReference type="EMBL" id="CAL4069054.1"/>
    </source>
</evidence>
<accession>A0AAV2Q2E4</accession>
<dbReference type="PANTHER" id="PTHR33050:SF7">
    <property type="entry name" value="RIBONUCLEASE H"/>
    <property type="match status" value="1"/>
</dbReference>
<dbReference type="Proteomes" id="UP001497623">
    <property type="component" value="Unassembled WGS sequence"/>
</dbReference>
<reference evidence="3 4" key="1">
    <citation type="submission" date="2024-05" db="EMBL/GenBank/DDBJ databases">
        <authorList>
            <person name="Wallberg A."/>
        </authorList>
    </citation>
    <scope>NUCLEOTIDE SEQUENCE [LARGE SCALE GENOMIC DNA]</scope>
</reference>
<evidence type="ECO:0000256" key="2">
    <source>
        <dbReference type="SAM" id="MobiDB-lite"/>
    </source>
</evidence>
<dbReference type="AlphaFoldDB" id="A0AAV2Q2E4"/>
<dbReference type="CDD" id="cd09275">
    <property type="entry name" value="RNase_HI_RT_DIRS1"/>
    <property type="match status" value="1"/>
</dbReference>
<dbReference type="SUPFAM" id="SSF56349">
    <property type="entry name" value="DNA breaking-rejoining enzymes"/>
    <property type="match status" value="1"/>
</dbReference>
<comment type="caution">
    <text evidence="3">The sequence shown here is derived from an EMBL/GenBank/DDBJ whole genome shotgun (WGS) entry which is preliminary data.</text>
</comment>